<dbReference type="GO" id="GO:0005886">
    <property type="term" value="C:plasma membrane"/>
    <property type="evidence" value="ECO:0007669"/>
    <property type="project" value="TreeGrafter"/>
</dbReference>
<feature type="transmembrane region" description="Helical" evidence="5">
    <location>
        <begin position="229"/>
        <end position="247"/>
    </location>
</feature>
<dbReference type="RefSeq" id="WP_132225509.1">
    <property type="nucleotide sequence ID" value="NZ_SMGO01000003.1"/>
</dbReference>
<sequence length="468" mass="50590">MDKRPATWKELFKGKNGLKAIALAAGVVLHATDVFLATTIMPSVIEDIGGLAFYSWATTVYVVAAIIGSVLSSRNLLKKGPKISYRGAILLFVTGALLCAAAPYMYVLLIGRFIQGIGGGLLFALSYAMVNVIFEERLWPRAMALISAMWGVATFIGPFIGGIYAEYSHWRMAFVTLMVIAFGLLILTEKILPKKLSVVNEQAYLPWVQLMLITIAALAVSGGAASQHLIWNVGSILLAVILLYWTVKIDKKATNRLLPRGSYDLTKTLGATYVVIALINSSTAVEIYIPYFFKVIHQYSPLLAGYLTVLIAVGWTTASILFSGISLHKVRSSIFMGLGLIFIGLCGLALIMPSQDFSHTAFFILISICLLMVGMGIGIGWPHLLTRVLTYAPKDEGEKASASITTVQLLATAIATAFAGLVVNLTGLIEPGGLKGTQNAATWLFSIFALAPVATFFLLLYTWKSKKS</sequence>
<proteinExistence type="predicted"/>
<feature type="transmembrane region" description="Helical" evidence="5">
    <location>
        <begin position="21"/>
        <end position="45"/>
    </location>
</feature>
<feature type="transmembrane region" description="Helical" evidence="5">
    <location>
        <begin position="113"/>
        <end position="130"/>
    </location>
</feature>
<evidence type="ECO:0000313" key="8">
    <source>
        <dbReference type="Proteomes" id="UP000294616"/>
    </source>
</evidence>
<keyword evidence="3 5" id="KW-1133">Transmembrane helix</keyword>
<keyword evidence="4 5" id="KW-0472">Membrane</keyword>
<comment type="subcellular location">
    <subcellularLocation>
        <location evidence="1">Membrane</location>
        <topology evidence="1">Multi-pass membrane protein</topology>
    </subcellularLocation>
</comment>
<feature type="transmembrane region" description="Helical" evidence="5">
    <location>
        <begin position="360"/>
        <end position="381"/>
    </location>
</feature>
<feature type="transmembrane region" description="Helical" evidence="5">
    <location>
        <begin position="83"/>
        <end position="107"/>
    </location>
</feature>
<comment type="caution">
    <text evidence="7">The sequence shown here is derived from an EMBL/GenBank/DDBJ whole genome shotgun (WGS) entry which is preliminary data.</text>
</comment>
<feature type="transmembrane region" description="Helical" evidence="5">
    <location>
        <begin position="204"/>
        <end position="223"/>
    </location>
</feature>
<name>A0A4R1LP33_9SPHI</name>
<feature type="transmembrane region" description="Helical" evidence="5">
    <location>
        <begin position="51"/>
        <end position="71"/>
    </location>
</feature>
<evidence type="ECO:0000256" key="4">
    <source>
        <dbReference type="ARBA" id="ARBA00023136"/>
    </source>
</evidence>
<evidence type="ECO:0000256" key="5">
    <source>
        <dbReference type="SAM" id="Phobius"/>
    </source>
</evidence>
<evidence type="ECO:0000256" key="3">
    <source>
        <dbReference type="ARBA" id="ARBA00022989"/>
    </source>
</evidence>
<evidence type="ECO:0000256" key="1">
    <source>
        <dbReference type="ARBA" id="ARBA00004141"/>
    </source>
</evidence>
<dbReference type="SUPFAM" id="SSF103473">
    <property type="entry name" value="MFS general substrate transporter"/>
    <property type="match status" value="1"/>
</dbReference>
<protein>
    <submittedName>
        <fullName evidence="7">Putative MFS family arabinose efflux permease</fullName>
    </submittedName>
</protein>
<dbReference type="InterPro" id="IPR036259">
    <property type="entry name" value="MFS_trans_sf"/>
</dbReference>
<feature type="transmembrane region" description="Helical" evidence="5">
    <location>
        <begin position="170"/>
        <end position="192"/>
    </location>
</feature>
<accession>A0A4R1LP33</accession>
<feature type="transmembrane region" description="Helical" evidence="5">
    <location>
        <begin position="402"/>
        <end position="423"/>
    </location>
</feature>
<feature type="transmembrane region" description="Helical" evidence="5">
    <location>
        <begin position="443"/>
        <end position="463"/>
    </location>
</feature>
<feature type="transmembrane region" description="Helical" evidence="5">
    <location>
        <begin position="334"/>
        <end position="354"/>
    </location>
</feature>
<gene>
    <name evidence="7" type="ORF">C8N28_2582</name>
</gene>
<dbReference type="PANTHER" id="PTHR23501:SF154">
    <property type="entry name" value="MULTIDRUG-EFFLUX TRANSPORTER RV1634-RELATED"/>
    <property type="match status" value="1"/>
</dbReference>
<evidence type="ECO:0000259" key="6">
    <source>
        <dbReference type="PROSITE" id="PS50850"/>
    </source>
</evidence>
<dbReference type="InterPro" id="IPR011701">
    <property type="entry name" value="MFS"/>
</dbReference>
<evidence type="ECO:0000313" key="7">
    <source>
        <dbReference type="EMBL" id="TCK80828.1"/>
    </source>
</evidence>
<dbReference type="InterPro" id="IPR020846">
    <property type="entry name" value="MFS_dom"/>
</dbReference>
<dbReference type="PROSITE" id="PS50850">
    <property type="entry name" value="MFS"/>
    <property type="match status" value="1"/>
</dbReference>
<feature type="transmembrane region" description="Helical" evidence="5">
    <location>
        <begin position="303"/>
        <end position="322"/>
    </location>
</feature>
<dbReference type="Gene3D" id="1.20.1250.20">
    <property type="entry name" value="MFS general substrate transporter like domains"/>
    <property type="match status" value="1"/>
</dbReference>
<dbReference type="Proteomes" id="UP000294616">
    <property type="component" value="Unassembled WGS sequence"/>
</dbReference>
<dbReference type="OrthoDB" id="9807274at2"/>
<dbReference type="EMBL" id="SMGO01000003">
    <property type="protein sequence ID" value="TCK80828.1"/>
    <property type="molecule type" value="Genomic_DNA"/>
</dbReference>
<organism evidence="7 8">
    <name type="scientific">Albibacterium bauzanense</name>
    <dbReference type="NCBI Taxonomy" id="653929"/>
    <lineage>
        <taxon>Bacteria</taxon>
        <taxon>Pseudomonadati</taxon>
        <taxon>Bacteroidota</taxon>
        <taxon>Sphingobacteriia</taxon>
        <taxon>Sphingobacteriales</taxon>
        <taxon>Sphingobacteriaceae</taxon>
        <taxon>Albibacterium</taxon>
    </lineage>
</organism>
<dbReference type="AlphaFoldDB" id="A0A4R1LP33"/>
<keyword evidence="2 5" id="KW-0812">Transmembrane</keyword>
<feature type="domain" description="Major facilitator superfamily (MFS) profile" evidence="6">
    <location>
        <begin position="19"/>
        <end position="467"/>
    </location>
</feature>
<reference evidence="7 8" key="1">
    <citation type="submission" date="2019-03" db="EMBL/GenBank/DDBJ databases">
        <title>Genomic Encyclopedia of Archaeal and Bacterial Type Strains, Phase II (KMG-II): from individual species to whole genera.</title>
        <authorList>
            <person name="Goeker M."/>
        </authorList>
    </citation>
    <scope>NUCLEOTIDE SEQUENCE [LARGE SCALE GENOMIC DNA]</scope>
    <source>
        <strain evidence="7 8">DSM 22554</strain>
    </source>
</reference>
<dbReference type="GO" id="GO:0022857">
    <property type="term" value="F:transmembrane transporter activity"/>
    <property type="evidence" value="ECO:0007669"/>
    <property type="project" value="InterPro"/>
</dbReference>
<feature type="transmembrane region" description="Helical" evidence="5">
    <location>
        <begin position="142"/>
        <end position="164"/>
    </location>
</feature>
<dbReference type="Pfam" id="PF07690">
    <property type="entry name" value="MFS_1"/>
    <property type="match status" value="1"/>
</dbReference>
<keyword evidence="8" id="KW-1185">Reference proteome</keyword>
<dbReference type="PANTHER" id="PTHR23501">
    <property type="entry name" value="MAJOR FACILITATOR SUPERFAMILY"/>
    <property type="match status" value="1"/>
</dbReference>
<evidence type="ECO:0000256" key="2">
    <source>
        <dbReference type="ARBA" id="ARBA00022692"/>
    </source>
</evidence>
<feature type="transmembrane region" description="Helical" evidence="5">
    <location>
        <begin position="268"/>
        <end position="291"/>
    </location>
</feature>
<dbReference type="Gene3D" id="1.20.1720.10">
    <property type="entry name" value="Multidrug resistance protein D"/>
    <property type="match status" value="1"/>
</dbReference>